<organism evidence="1 2">
    <name type="scientific">Actinomadura rubrisoli</name>
    <dbReference type="NCBI Taxonomy" id="2530368"/>
    <lineage>
        <taxon>Bacteria</taxon>
        <taxon>Bacillati</taxon>
        <taxon>Actinomycetota</taxon>
        <taxon>Actinomycetes</taxon>
        <taxon>Streptosporangiales</taxon>
        <taxon>Thermomonosporaceae</taxon>
        <taxon>Actinomadura</taxon>
    </lineage>
</organism>
<name>A0A4R5B4A8_9ACTN</name>
<dbReference type="InterPro" id="IPR027417">
    <property type="entry name" value="P-loop_NTPase"/>
</dbReference>
<dbReference type="AlphaFoldDB" id="A0A4R5B4A8"/>
<dbReference type="Gene3D" id="1.25.40.10">
    <property type="entry name" value="Tetratricopeptide repeat domain"/>
    <property type="match status" value="1"/>
</dbReference>
<dbReference type="Gene3D" id="3.40.50.300">
    <property type="entry name" value="P-loop containing nucleotide triphosphate hydrolases"/>
    <property type="match status" value="1"/>
</dbReference>
<evidence type="ECO:0000313" key="2">
    <source>
        <dbReference type="Proteomes" id="UP000294513"/>
    </source>
</evidence>
<dbReference type="Proteomes" id="UP000294513">
    <property type="component" value="Unassembled WGS sequence"/>
</dbReference>
<dbReference type="InterPro" id="IPR011990">
    <property type="entry name" value="TPR-like_helical_dom_sf"/>
</dbReference>
<protein>
    <submittedName>
        <fullName evidence="1">LuxR family transcriptional regulator</fullName>
    </submittedName>
</protein>
<keyword evidence="2" id="KW-1185">Reference proteome</keyword>
<sequence>MVRITEQRSIGPPGNLPAEISSFVGRRRELAEIELLLSRSRLVTVTGVGGVGKTRTALRAAARLRPAFPDGVWLVELSALEDAELLSHAVAHGLGLQDQTIRSPVDVLAEFLPGRRLLLVLDTCEHLLDACALLADVLLAASPELRILATSRRTLNVEGEAVLTVPPLPVPGPGAPLEHDLKQDAVILFAERAAAVDSRFALTPRNQTAVTRLCRRLEGIPLALELAAVWVSTLPVEEIVKRLDQRFELLSGGTGTPPRHEALRTTIGWSHELCAPMERLMWARVAVFAGAFDEDAAVAVCADDRLPSGAVPGLLAALADKSVLLREENDAGIGYRMLDTLREYGTGWLESLGERRAVQRLHRDHHLALARRFERAWCGPGQLEWYATMSRAHADLRAALEFSLSAPDERTAGLDLAGRLHLFWASGGLIREGRHYLDRLLALGPSPSPPMAKALWACARIAGAQGDLAAAEALIERCRPYAEGGDLVAAGNIAYIAGGIALFRGEHDRAAALLGEAVAIHRHGGDSGTGLLLSLAVHGMVRALRGDFDHAVALLEECRALCERRGERWARSFADYMRGLAELGRGDVAAATWYARESLRFRPLLRDSLGTALALDLLASAAVAAGDAGRAAVLLGFAEHVWHTFGLPQFGSADLAAKRERCERQTSETLGDVAYQAAFRQGKEFALVDGIDYALGSAPR</sequence>
<dbReference type="RefSeq" id="WP_131897225.1">
    <property type="nucleotide sequence ID" value="NZ_SMKU01000143.1"/>
</dbReference>
<proteinExistence type="predicted"/>
<dbReference type="PANTHER" id="PTHR47691:SF3">
    <property type="entry name" value="HTH-TYPE TRANSCRIPTIONAL REGULATOR RV0890C-RELATED"/>
    <property type="match status" value="1"/>
</dbReference>
<reference evidence="1 2" key="1">
    <citation type="submission" date="2019-03" db="EMBL/GenBank/DDBJ databases">
        <title>Draft genome sequences of novel Actinobacteria.</title>
        <authorList>
            <person name="Sahin N."/>
            <person name="Ay H."/>
            <person name="Saygin H."/>
        </authorList>
    </citation>
    <scope>NUCLEOTIDE SEQUENCE [LARGE SCALE GENOMIC DNA]</scope>
    <source>
        <strain evidence="1 2">H3C3</strain>
    </source>
</reference>
<dbReference type="SUPFAM" id="SSF52540">
    <property type="entry name" value="P-loop containing nucleoside triphosphate hydrolases"/>
    <property type="match status" value="1"/>
</dbReference>
<dbReference type="EMBL" id="SMKU01000143">
    <property type="protein sequence ID" value="TDD81048.1"/>
    <property type="molecule type" value="Genomic_DNA"/>
</dbReference>
<evidence type="ECO:0000313" key="1">
    <source>
        <dbReference type="EMBL" id="TDD81048.1"/>
    </source>
</evidence>
<dbReference type="SUPFAM" id="SSF48452">
    <property type="entry name" value="TPR-like"/>
    <property type="match status" value="1"/>
</dbReference>
<gene>
    <name evidence="1" type="ORF">E1298_24735</name>
</gene>
<accession>A0A4R5B4A8</accession>
<dbReference type="PRINTS" id="PR00364">
    <property type="entry name" value="DISEASERSIST"/>
</dbReference>
<dbReference type="OrthoDB" id="3194665at2"/>
<comment type="caution">
    <text evidence="1">The sequence shown here is derived from an EMBL/GenBank/DDBJ whole genome shotgun (WGS) entry which is preliminary data.</text>
</comment>
<dbReference type="PANTHER" id="PTHR47691">
    <property type="entry name" value="REGULATOR-RELATED"/>
    <property type="match status" value="1"/>
</dbReference>